<feature type="non-terminal residue" evidence="2">
    <location>
        <position position="1"/>
    </location>
</feature>
<feature type="non-terminal residue" evidence="2">
    <location>
        <position position="119"/>
    </location>
</feature>
<sequence length="119" mass="12696">TRPLSPRNAGTVTRTDQNTIGHPVSNPDLRFLPLIAADSSSIAEGNTSSRFFKQQRGLRSSGFGEQQRSPEATVILTTVVPLPSTLPPTTMATTRSCGFYSDSTRSGGFYSNPVGSGEF</sequence>
<keyword evidence="3" id="KW-1185">Reference proteome</keyword>
<feature type="region of interest" description="Disordered" evidence="1">
    <location>
        <begin position="1"/>
        <end position="25"/>
    </location>
</feature>
<organism evidence="2 3">
    <name type="scientific">Citrullus colocynthis</name>
    <name type="common">colocynth</name>
    <dbReference type="NCBI Taxonomy" id="252529"/>
    <lineage>
        <taxon>Eukaryota</taxon>
        <taxon>Viridiplantae</taxon>
        <taxon>Streptophyta</taxon>
        <taxon>Embryophyta</taxon>
        <taxon>Tracheophyta</taxon>
        <taxon>Spermatophyta</taxon>
        <taxon>Magnoliopsida</taxon>
        <taxon>eudicotyledons</taxon>
        <taxon>Gunneridae</taxon>
        <taxon>Pentapetalae</taxon>
        <taxon>rosids</taxon>
        <taxon>fabids</taxon>
        <taxon>Cucurbitales</taxon>
        <taxon>Cucurbitaceae</taxon>
        <taxon>Benincaseae</taxon>
        <taxon>Citrullus</taxon>
    </lineage>
</organism>
<accession>A0ABP0XZU0</accession>
<name>A0ABP0XZU0_9ROSI</name>
<proteinExistence type="predicted"/>
<evidence type="ECO:0000256" key="1">
    <source>
        <dbReference type="SAM" id="MobiDB-lite"/>
    </source>
</evidence>
<gene>
    <name evidence="2" type="ORF">CITCOLO1_LOCUS5408</name>
</gene>
<dbReference type="EMBL" id="OZ021745">
    <property type="protein sequence ID" value="CAK9313680.1"/>
    <property type="molecule type" value="Genomic_DNA"/>
</dbReference>
<feature type="compositionally biased region" description="Polar residues" evidence="1">
    <location>
        <begin position="8"/>
        <end position="20"/>
    </location>
</feature>
<evidence type="ECO:0000313" key="3">
    <source>
        <dbReference type="Proteomes" id="UP001642487"/>
    </source>
</evidence>
<dbReference type="Proteomes" id="UP001642487">
    <property type="component" value="Chromosome 11"/>
</dbReference>
<reference evidence="2 3" key="1">
    <citation type="submission" date="2024-03" db="EMBL/GenBank/DDBJ databases">
        <authorList>
            <person name="Gkanogiannis A."/>
            <person name="Becerra Lopez-Lavalle L."/>
        </authorList>
    </citation>
    <scope>NUCLEOTIDE SEQUENCE [LARGE SCALE GENOMIC DNA]</scope>
</reference>
<evidence type="ECO:0000313" key="2">
    <source>
        <dbReference type="EMBL" id="CAK9313680.1"/>
    </source>
</evidence>
<protein>
    <submittedName>
        <fullName evidence="2">Uncharacterized protein</fullName>
    </submittedName>
</protein>